<proteinExistence type="predicted"/>
<accession>A0ACB9PNM2</accession>
<name>A0ACB9PNM2_BAUVA</name>
<dbReference type="Proteomes" id="UP000828941">
    <property type="component" value="Chromosome 4"/>
</dbReference>
<keyword evidence="2" id="KW-1185">Reference proteome</keyword>
<reference evidence="1 2" key="1">
    <citation type="journal article" date="2022" name="DNA Res.">
        <title>Chromosomal-level genome assembly of the orchid tree Bauhinia variegata (Leguminosae; Cercidoideae) supports the allotetraploid origin hypothesis of Bauhinia.</title>
        <authorList>
            <person name="Zhong Y."/>
            <person name="Chen Y."/>
            <person name="Zheng D."/>
            <person name="Pang J."/>
            <person name="Liu Y."/>
            <person name="Luo S."/>
            <person name="Meng S."/>
            <person name="Qian L."/>
            <person name="Wei D."/>
            <person name="Dai S."/>
            <person name="Zhou R."/>
        </authorList>
    </citation>
    <scope>NUCLEOTIDE SEQUENCE [LARGE SCALE GENOMIC DNA]</scope>
    <source>
        <strain evidence="1">BV-YZ2020</strain>
    </source>
</reference>
<protein>
    <submittedName>
        <fullName evidence="1">Uncharacterized protein</fullName>
    </submittedName>
</protein>
<comment type="caution">
    <text evidence="1">The sequence shown here is derived from an EMBL/GenBank/DDBJ whole genome shotgun (WGS) entry which is preliminary data.</text>
</comment>
<organism evidence="1 2">
    <name type="scientific">Bauhinia variegata</name>
    <name type="common">Purple orchid tree</name>
    <name type="synonym">Phanera variegata</name>
    <dbReference type="NCBI Taxonomy" id="167791"/>
    <lineage>
        <taxon>Eukaryota</taxon>
        <taxon>Viridiplantae</taxon>
        <taxon>Streptophyta</taxon>
        <taxon>Embryophyta</taxon>
        <taxon>Tracheophyta</taxon>
        <taxon>Spermatophyta</taxon>
        <taxon>Magnoliopsida</taxon>
        <taxon>eudicotyledons</taxon>
        <taxon>Gunneridae</taxon>
        <taxon>Pentapetalae</taxon>
        <taxon>rosids</taxon>
        <taxon>fabids</taxon>
        <taxon>Fabales</taxon>
        <taxon>Fabaceae</taxon>
        <taxon>Cercidoideae</taxon>
        <taxon>Cercideae</taxon>
        <taxon>Bauhiniinae</taxon>
        <taxon>Bauhinia</taxon>
    </lineage>
</organism>
<evidence type="ECO:0000313" key="1">
    <source>
        <dbReference type="EMBL" id="KAI4350173.1"/>
    </source>
</evidence>
<evidence type="ECO:0000313" key="2">
    <source>
        <dbReference type="Proteomes" id="UP000828941"/>
    </source>
</evidence>
<gene>
    <name evidence="1" type="ORF">L6164_010682</name>
</gene>
<sequence length="475" mass="52204">MDLKGLLLLALLVFEFSSLAYGNLVFPVEHKFKGRQRTLSAMKAHDDRRRARILSALDLSLGGNGRPSKTGLYYTKIQLGSPPMDYYVQVDTGSDILWVNCVQCKTCPQKSSLKIELILYDPKSSNTSHLVSCNDDFCTSTYNGPVNGCKPGMGCEFSVVYGDGSGTAGYFVRDYLTFDQVNGNLQTTPGNSNVIFGCGASHSGGLSSSDDDDALGGIIGFGQANSSVLSQLAAAGKAKRIFSHCLDTHRGGGIFAIGEVDEPKVKKSPLVANQAHYNLFLKDIEVDKDFLDLPTSIFDFGTGQRAIIDSGTTLAYLPSSVYEQLMSKVFSRQPGLETHTRNDHIICFDYDGNVDNGFPTVKFHFKESATLTVYPHDYLFEFDNEWCVGWLRTTSQSKDGREMTLLGDLVLSNRLFVYDLENMSIGWTDYNCSSSIKVKDRESVYKVSAHDISLACAVLIGRILSFIFLLVAMLA</sequence>
<dbReference type="EMBL" id="CM039429">
    <property type="protein sequence ID" value="KAI4350173.1"/>
    <property type="molecule type" value="Genomic_DNA"/>
</dbReference>